<dbReference type="CDD" id="cd06173">
    <property type="entry name" value="MFS_MefA_like"/>
    <property type="match status" value="1"/>
</dbReference>
<feature type="region of interest" description="Disordered" evidence="7">
    <location>
        <begin position="1"/>
        <end position="23"/>
    </location>
</feature>
<feature type="transmembrane region" description="Helical" evidence="8">
    <location>
        <begin position="395"/>
        <end position="417"/>
    </location>
</feature>
<dbReference type="eggNOG" id="COG2814">
    <property type="taxonomic scope" value="Bacteria"/>
</dbReference>
<dbReference type="GO" id="GO:0005886">
    <property type="term" value="C:plasma membrane"/>
    <property type="evidence" value="ECO:0007669"/>
    <property type="project" value="UniProtKB-SubCell"/>
</dbReference>
<evidence type="ECO:0000256" key="2">
    <source>
        <dbReference type="ARBA" id="ARBA00022448"/>
    </source>
</evidence>
<dbReference type="EMBL" id="JMIR01000011">
    <property type="protein sequence ID" value="KEO83504.1"/>
    <property type="molecule type" value="Genomic_DNA"/>
</dbReference>
<comment type="subcellular location">
    <subcellularLocation>
        <location evidence="1">Cell membrane</location>
        <topology evidence="1">Multi-pass membrane protein</topology>
    </subcellularLocation>
</comment>
<evidence type="ECO:0000256" key="7">
    <source>
        <dbReference type="SAM" id="MobiDB-lite"/>
    </source>
</evidence>
<protein>
    <submittedName>
        <fullName evidence="10">MFS transporter</fullName>
    </submittedName>
</protein>
<keyword evidence="6 8" id="KW-0472">Membrane</keyword>
<keyword evidence="4 8" id="KW-0812">Transmembrane</keyword>
<dbReference type="InterPro" id="IPR011701">
    <property type="entry name" value="MFS"/>
</dbReference>
<dbReference type="GO" id="GO:0022857">
    <property type="term" value="F:transmembrane transporter activity"/>
    <property type="evidence" value="ECO:0007669"/>
    <property type="project" value="InterPro"/>
</dbReference>
<dbReference type="SUPFAM" id="SSF103473">
    <property type="entry name" value="MFS general substrate transporter"/>
    <property type="match status" value="1"/>
</dbReference>
<organism evidence="10 11">
    <name type="scientific">Tumebacillus flagellatus</name>
    <dbReference type="NCBI Taxonomy" id="1157490"/>
    <lineage>
        <taxon>Bacteria</taxon>
        <taxon>Bacillati</taxon>
        <taxon>Bacillota</taxon>
        <taxon>Bacilli</taxon>
        <taxon>Bacillales</taxon>
        <taxon>Alicyclobacillaceae</taxon>
        <taxon>Tumebacillus</taxon>
    </lineage>
</organism>
<sequence length="431" mass="46904">MESASVERTDLESSGTGSAGQPGKASMGEFFRNRFVRAILMSGLFLQLGIWVRNFAVLLYVMEKTNNDPTAVSLISVAEFAPIFLFSFIGGTFADRWRPKRTMVWCDFLSAISVFVVLLTLLTGTWQVIFFATLVSAILSQFSQPSGMKLFKLHVPAEQIQMGMTMYQTMFAMFMIIGPSLGTFVYQTYGIHWSVGIMGVAFLLSAGTLLFLPPDRLEEQATTTSLGEEMKAGVRYVMQRPVLRSMAGGFVGAGLAVGLIQPLGVFVVMELLGEPKEFIQWLLMINGVAMIVGGGMAMTIGKKIPPQMMLAIGMVVSAVTVAVIGFSTNLYITLAAQFLSGLVMPFIQIGINTMMLNATEEAFIGRVNGILNPLFIGMMVISMSLAGWLKGLTSLSITYLIGAVFFTIGLLAILPLFKLLPKKTENAELKS</sequence>
<evidence type="ECO:0000256" key="6">
    <source>
        <dbReference type="ARBA" id="ARBA00023136"/>
    </source>
</evidence>
<evidence type="ECO:0000256" key="5">
    <source>
        <dbReference type="ARBA" id="ARBA00022989"/>
    </source>
</evidence>
<feature type="transmembrane region" description="Helical" evidence="8">
    <location>
        <begin position="165"/>
        <end position="185"/>
    </location>
</feature>
<dbReference type="Pfam" id="PF07690">
    <property type="entry name" value="MFS_1"/>
    <property type="match status" value="1"/>
</dbReference>
<evidence type="ECO:0000256" key="8">
    <source>
        <dbReference type="SAM" id="Phobius"/>
    </source>
</evidence>
<feature type="transmembrane region" description="Helical" evidence="8">
    <location>
        <begin position="370"/>
        <end position="389"/>
    </location>
</feature>
<keyword evidence="11" id="KW-1185">Reference proteome</keyword>
<feature type="compositionally biased region" description="Basic and acidic residues" evidence="7">
    <location>
        <begin position="1"/>
        <end position="11"/>
    </location>
</feature>
<gene>
    <name evidence="10" type="ORF">EL26_09895</name>
</gene>
<keyword evidence="5 8" id="KW-1133">Transmembrane helix</keyword>
<feature type="transmembrane region" description="Helical" evidence="8">
    <location>
        <begin position="35"/>
        <end position="52"/>
    </location>
</feature>
<reference evidence="10 11" key="1">
    <citation type="journal article" date="2013" name="Int. J. Syst. Evol. Microbiol.">
        <title>Tumebacillus flagellatus sp. nov., an alpha-amylase/pullulanase-producing bacterium isolated from cassava wastewater.</title>
        <authorList>
            <person name="Wang Q."/>
            <person name="Xie N."/>
            <person name="Qin Y."/>
            <person name="Shen N."/>
            <person name="Zhu J."/>
            <person name="Mi H."/>
            <person name="Huang R."/>
        </authorList>
    </citation>
    <scope>NUCLEOTIDE SEQUENCE [LARGE SCALE GENOMIC DNA]</scope>
    <source>
        <strain evidence="10 11">GST4</strain>
    </source>
</reference>
<dbReference type="InterPro" id="IPR036259">
    <property type="entry name" value="MFS_trans_sf"/>
</dbReference>
<dbReference type="STRING" id="1157490.EL26_09895"/>
<evidence type="ECO:0000256" key="3">
    <source>
        <dbReference type="ARBA" id="ARBA00022475"/>
    </source>
</evidence>
<feature type="transmembrane region" description="Helical" evidence="8">
    <location>
        <begin position="72"/>
        <end position="91"/>
    </location>
</feature>
<name>A0A074LQY2_9BACL</name>
<keyword evidence="2" id="KW-0813">Transport</keyword>
<evidence type="ECO:0000259" key="9">
    <source>
        <dbReference type="PROSITE" id="PS50850"/>
    </source>
</evidence>
<dbReference type="AlphaFoldDB" id="A0A074LQY2"/>
<feature type="transmembrane region" description="Helical" evidence="8">
    <location>
        <begin position="191"/>
        <end position="212"/>
    </location>
</feature>
<comment type="caution">
    <text evidence="10">The sequence shown here is derived from an EMBL/GenBank/DDBJ whole genome shotgun (WGS) entry which is preliminary data.</text>
</comment>
<accession>A0A074LQY2</accession>
<dbReference type="PANTHER" id="PTHR43266:SF8">
    <property type="entry name" value="MACROLIDE-EFFLUX PROTEIN"/>
    <property type="match status" value="1"/>
</dbReference>
<evidence type="ECO:0000256" key="1">
    <source>
        <dbReference type="ARBA" id="ARBA00004651"/>
    </source>
</evidence>
<dbReference type="InterPro" id="IPR020846">
    <property type="entry name" value="MFS_dom"/>
</dbReference>
<dbReference type="PROSITE" id="PS50850">
    <property type="entry name" value="MFS"/>
    <property type="match status" value="1"/>
</dbReference>
<dbReference type="PANTHER" id="PTHR43266">
    <property type="entry name" value="MACROLIDE-EFFLUX PROTEIN"/>
    <property type="match status" value="1"/>
</dbReference>
<evidence type="ECO:0000256" key="4">
    <source>
        <dbReference type="ARBA" id="ARBA00022692"/>
    </source>
</evidence>
<feature type="transmembrane region" description="Helical" evidence="8">
    <location>
        <begin position="310"/>
        <end position="332"/>
    </location>
</feature>
<feature type="transmembrane region" description="Helical" evidence="8">
    <location>
        <begin position="247"/>
        <end position="272"/>
    </location>
</feature>
<feature type="transmembrane region" description="Helical" evidence="8">
    <location>
        <begin position="278"/>
        <end position="298"/>
    </location>
</feature>
<dbReference type="Proteomes" id="UP000027931">
    <property type="component" value="Unassembled WGS sequence"/>
</dbReference>
<proteinExistence type="predicted"/>
<dbReference type="Gene3D" id="1.20.1250.20">
    <property type="entry name" value="MFS general substrate transporter like domains"/>
    <property type="match status" value="1"/>
</dbReference>
<evidence type="ECO:0000313" key="10">
    <source>
        <dbReference type="EMBL" id="KEO83504.1"/>
    </source>
</evidence>
<feature type="domain" description="Major facilitator superfamily (MFS) profile" evidence="9">
    <location>
        <begin position="242"/>
        <end position="431"/>
    </location>
</feature>
<evidence type="ECO:0000313" key="11">
    <source>
        <dbReference type="Proteomes" id="UP000027931"/>
    </source>
</evidence>
<keyword evidence="3" id="KW-1003">Cell membrane</keyword>